<feature type="compositionally biased region" description="Low complexity" evidence="2">
    <location>
        <begin position="35"/>
        <end position="48"/>
    </location>
</feature>
<feature type="compositionally biased region" description="Polar residues" evidence="2">
    <location>
        <begin position="89"/>
        <end position="106"/>
    </location>
</feature>
<evidence type="ECO:0000256" key="1">
    <source>
        <dbReference type="ARBA" id="ARBA00025758"/>
    </source>
</evidence>
<dbReference type="Gene3D" id="1.20.58.1070">
    <property type="match status" value="1"/>
</dbReference>
<evidence type="ECO:0000313" key="4">
    <source>
        <dbReference type="Proteomes" id="UP000037923"/>
    </source>
</evidence>
<dbReference type="PANTHER" id="PTHR12794:SF0">
    <property type="entry name" value="GEM-ASSOCIATED PROTEIN 2"/>
    <property type="match status" value="1"/>
</dbReference>
<comment type="caution">
    <text evidence="3">The sequence shown here is derived from an EMBL/GenBank/DDBJ whole genome shotgun (WGS) entry which is preliminary data.</text>
</comment>
<dbReference type="OMA" id="FRTCCRH"/>
<dbReference type="GeneID" id="26905342"/>
<sequence length="558" mass="61215">MSDAEAYLRLGKKIQSKKFGRAGVAREDGTVTDGSDAAMAASHSVVVVNIDDEHRETRQLPMKKKPTKRQRGDSDSDSGDPVAVRQESHTPVSSSQNENEKGSTANADEGSGEQKGAATPEAPPEAVEELELAKVVSPSSPVPQVEGVAQRISLLSKWFPASLQEGKLEAAVAPGPEFVEATVERINKARDYVLALRYGIEDVETLLEETRDTQGKLWRGTEHNTNGEDDVQDARKRHYWQLSGKSITKLVKVRGVDSFKEALSEFADEVPSTSAEVAAAIRNVVHRRRRLCVPLEYNVRGWHDVLDARGPEAGYVPHLSDVLWLSVASVTAMFSVVTQRLLRGARALEATNNSINFRKASLHDQRAEETASEDGEARPRFFDNTAVDSESANDNAPQKTEACLWLANAPIQFQANLTAEEKSVLAFLRYLMPTSEEEVAAAAEEGAAPTGRISTGLGVWLYASFTTLDTPLDPDTARLAHDLFRTCCRHLRTLGGWKGVRGSMRNALLKEFPSRKKGAKAAYASLNEIAREDVLALYSIVVVLARLFRQNQDLFIPL</sequence>
<organism evidence="3 4">
    <name type="scientific">Leptomonas pyrrhocoris</name>
    <name type="common">Firebug parasite</name>
    <dbReference type="NCBI Taxonomy" id="157538"/>
    <lineage>
        <taxon>Eukaryota</taxon>
        <taxon>Discoba</taxon>
        <taxon>Euglenozoa</taxon>
        <taxon>Kinetoplastea</taxon>
        <taxon>Metakinetoplastina</taxon>
        <taxon>Trypanosomatida</taxon>
        <taxon>Trypanosomatidae</taxon>
        <taxon>Leishmaniinae</taxon>
        <taxon>Leptomonas</taxon>
    </lineage>
</organism>
<dbReference type="PANTHER" id="PTHR12794">
    <property type="entry name" value="GEMIN2"/>
    <property type="match status" value="1"/>
</dbReference>
<dbReference type="Proteomes" id="UP000037923">
    <property type="component" value="Unassembled WGS sequence"/>
</dbReference>
<dbReference type="AlphaFoldDB" id="A0A0N0DVF3"/>
<dbReference type="InterPro" id="IPR035426">
    <property type="entry name" value="Gemin2/Brr1"/>
</dbReference>
<evidence type="ECO:0000313" key="3">
    <source>
        <dbReference type="EMBL" id="KPA80031.1"/>
    </source>
</evidence>
<gene>
    <name evidence="3" type="ORF">ABB37_05051</name>
</gene>
<dbReference type="RefSeq" id="XP_015658470.1">
    <property type="nucleotide sequence ID" value="XM_015802954.1"/>
</dbReference>
<dbReference type="GO" id="GO:0005634">
    <property type="term" value="C:nucleus"/>
    <property type="evidence" value="ECO:0007669"/>
    <property type="project" value="TreeGrafter"/>
</dbReference>
<protein>
    <submittedName>
        <fullName evidence="3">Uncharacterized protein</fullName>
    </submittedName>
</protein>
<dbReference type="EMBL" id="LGTL01000009">
    <property type="protein sequence ID" value="KPA80031.1"/>
    <property type="molecule type" value="Genomic_DNA"/>
</dbReference>
<accession>A0A0N0DVF3</accession>
<reference evidence="3 4" key="1">
    <citation type="submission" date="2015-07" db="EMBL/GenBank/DDBJ databases">
        <title>High-quality genome of monoxenous trypanosomatid Leptomonas pyrrhocoris.</title>
        <authorList>
            <person name="Flegontov P."/>
            <person name="Butenko A."/>
            <person name="Firsov S."/>
            <person name="Vlcek C."/>
            <person name="Logacheva M.D."/>
            <person name="Field M."/>
            <person name="Filatov D."/>
            <person name="Flegontova O."/>
            <person name="Gerasimov E."/>
            <person name="Jackson A.P."/>
            <person name="Kelly S."/>
            <person name="Opperdoes F."/>
            <person name="O'Reilly A."/>
            <person name="Votypka J."/>
            <person name="Yurchenko V."/>
            <person name="Lukes J."/>
        </authorList>
    </citation>
    <scope>NUCLEOTIDE SEQUENCE [LARGE SCALE GENOMIC DNA]</scope>
    <source>
        <strain evidence="3">H10</strain>
    </source>
</reference>
<dbReference type="OrthoDB" id="277659at2759"/>
<proteinExistence type="inferred from homology"/>
<evidence type="ECO:0000256" key="2">
    <source>
        <dbReference type="SAM" id="MobiDB-lite"/>
    </source>
</evidence>
<feature type="region of interest" description="Disordered" evidence="2">
    <location>
        <begin position="18"/>
        <end position="143"/>
    </location>
</feature>
<feature type="compositionally biased region" description="Low complexity" evidence="2">
    <location>
        <begin position="133"/>
        <end position="143"/>
    </location>
</feature>
<comment type="similarity">
    <text evidence="1">Belongs to the gemin-2 family.</text>
</comment>
<dbReference type="VEuPathDB" id="TriTrypDB:LpyrH10_09_1510"/>
<feature type="region of interest" description="Disordered" evidence="2">
    <location>
        <begin position="361"/>
        <end position="380"/>
    </location>
</feature>
<keyword evidence="4" id="KW-1185">Reference proteome</keyword>
<dbReference type="GO" id="GO:0032797">
    <property type="term" value="C:SMN complex"/>
    <property type="evidence" value="ECO:0007669"/>
    <property type="project" value="TreeGrafter"/>
</dbReference>
<dbReference type="Pfam" id="PF04938">
    <property type="entry name" value="SIP1"/>
    <property type="match status" value="1"/>
</dbReference>
<name>A0A0N0DVF3_LEPPY</name>
<dbReference type="GO" id="GO:0000387">
    <property type="term" value="P:spliceosomal snRNP assembly"/>
    <property type="evidence" value="ECO:0007669"/>
    <property type="project" value="InterPro"/>
</dbReference>